<evidence type="ECO:0000313" key="1">
    <source>
        <dbReference type="EMBL" id="KAK3803403.1"/>
    </source>
</evidence>
<keyword evidence="2" id="KW-1185">Reference proteome</keyword>
<proteinExistence type="predicted"/>
<gene>
    <name evidence="1" type="ORF">RRG08_065506</name>
</gene>
<dbReference type="Proteomes" id="UP001283361">
    <property type="component" value="Unassembled WGS sequence"/>
</dbReference>
<sequence length="106" mass="12509">MQTNKHTYSNDELISVYLRVRHNFTTWVVLSQEYMSYDRNKRSPQIPHSERQIRGYTGNVNPGAEYVRIARIFPALFAINNEKNIGKKNHYVTRRPKLMARLCAKP</sequence>
<comment type="caution">
    <text evidence="1">The sequence shown here is derived from an EMBL/GenBank/DDBJ whole genome shotgun (WGS) entry which is preliminary data.</text>
</comment>
<organism evidence="1 2">
    <name type="scientific">Elysia crispata</name>
    <name type="common">lettuce slug</name>
    <dbReference type="NCBI Taxonomy" id="231223"/>
    <lineage>
        <taxon>Eukaryota</taxon>
        <taxon>Metazoa</taxon>
        <taxon>Spiralia</taxon>
        <taxon>Lophotrochozoa</taxon>
        <taxon>Mollusca</taxon>
        <taxon>Gastropoda</taxon>
        <taxon>Heterobranchia</taxon>
        <taxon>Euthyneura</taxon>
        <taxon>Panpulmonata</taxon>
        <taxon>Sacoglossa</taxon>
        <taxon>Placobranchoidea</taxon>
        <taxon>Plakobranchidae</taxon>
        <taxon>Elysia</taxon>
    </lineage>
</organism>
<protein>
    <submittedName>
        <fullName evidence="1">Uncharacterized protein</fullName>
    </submittedName>
</protein>
<name>A0AAE1BC34_9GAST</name>
<dbReference type="AlphaFoldDB" id="A0AAE1BC34"/>
<reference evidence="1" key="1">
    <citation type="journal article" date="2023" name="G3 (Bethesda)">
        <title>A reference genome for the long-term kleptoplast-retaining sea slug Elysia crispata morphotype clarki.</title>
        <authorList>
            <person name="Eastman K.E."/>
            <person name="Pendleton A.L."/>
            <person name="Shaikh M.A."/>
            <person name="Suttiyut T."/>
            <person name="Ogas R."/>
            <person name="Tomko P."/>
            <person name="Gavelis G."/>
            <person name="Widhalm J.R."/>
            <person name="Wisecaver J.H."/>
        </authorList>
    </citation>
    <scope>NUCLEOTIDE SEQUENCE</scope>
    <source>
        <strain evidence="1">ECLA1</strain>
    </source>
</reference>
<dbReference type="EMBL" id="JAWDGP010000136">
    <property type="protein sequence ID" value="KAK3803403.1"/>
    <property type="molecule type" value="Genomic_DNA"/>
</dbReference>
<evidence type="ECO:0000313" key="2">
    <source>
        <dbReference type="Proteomes" id="UP001283361"/>
    </source>
</evidence>
<accession>A0AAE1BC34</accession>